<dbReference type="Pfam" id="PF12357">
    <property type="entry name" value="PLD_C"/>
    <property type="match status" value="1"/>
</dbReference>
<dbReference type="PIRSF" id="PIRSF036470">
    <property type="entry name" value="PLD_plant"/>
    <property type="match status" value="1"/>
</dbReference>
<comment type="catalytic activity">
    <reaction evidence="1 11">
        <text>a 1,2-diacyl-sn-glycero-3-phosphocholine + H2O = a 1,2-diacyl-sn-glycero-3-phosphate + choline + H(+)</text>
        <dbReference type="Rhea" id="RHEA:14445"/>
        <dbReference type="ChEBI" id="CHEBI:15354"/>
        <dbReference type="ChEBI" id="CHEBI:15377"/>
        <dbReference type="ChEBI" id="CHEBI:15378"/>
        <dbReference type="ChEBI" id="CHEBI:57643"/>
        <dbReference type="ChEBI" id="CHEBI:58608"/>
        <dbReference type="EC" id="3.1.4.4"/>
    </reaction>
</comment>
<dbReference type="PANTHER" id="PTHR18896">
    <property type="entry name" value="PHOSPHOLIPASE D"/>
    <property type="match status" value="1"/>
</dbReference>
<dbReference type="InterPro" id="IPR024632">
    <property type="entry name" value="PLipase_D_C"/>
</dbReference>
<evidence type="ECO:0000256" key="10">
    <source>
        <dbReference type="ARBA" id="ARBA00023098"/>
    </source>
</evidence>
<dbReference type="GO" id="GO:0046470">
    <property type="term" value="P:phosphatidylcholine metabolic process"/>
    <property type="evidence" value="ECO:0007669"/>
    <property type="project" value="InterPro"/>
</dbReference>
<evidence type="ECO:0000256" key="6">
    <source>
        <dbReference type="ARBA" id="ARBA00022737"/>
    </source>
</evidence>
<dbReference type="AlphaFoldDB" id="A0AA88S180"/>
<dbReference type="Pfam" id="PF00168">
    <property type="entry name" value="C2"/>
    <property type="match status" value="1"/>
</dbReference>
<feature type="domain" description="PLD phosphodiesterase" evidence="13">
    <location>
        <begin position="681"/>
        <end position="708"/>
    </location>
</feature>
<dbReference type="SMART" id="SM00155">
    <property type="entry name" value="PLDc"/>
    <property type="match status" value="2"/>
</dbReference>
<feature type="domain" description="C2" evidence="12">
    <location>
        <begin position="1"/>
        <end position="117"/>
    </location>
</feature>
<feature type="domain" description="PLD phosphodiesterase" evidence="13">
    <location>
        <begin position="308"/>
        <end position="343"/>
    </location>
</feature>
<evidence type="ECO:0000259" key="12">
    <source>
        <dbReference type="PROSITE" id="PS50004"/>
    </source>
</evidence>
<evidence type="ECO:0000256" key="5">
    <source>
        <dbReference type="ARBA" id="ARBA00022723"/>
    </source>
</evidence>
<dbReference type="SMART" id="SM00239">
    <property type="entry name" value="C2"/>
    <property type="match status" value="1"/>
</dbReference>
<keyword evidence="6" id="KW-0677">Repeat</keyword>
<evidence type="ECO:0000256" key="8">
    <source>
        <dbReference type="ARBA" id="ARBA00022837"/>
    </source>
</evidence>
<comment type="function">
    <text evidence="11">Hydrolyzes glycerol-phospholipids at the terminal phosphodiesteric bond.</text>
</comment>
<evidence type="ECO:0000256" key="7">
    <source>
        <dbReference type="ARBA" id="ARBA00022801"/>
    </source>
</evidence>
<dbReference type="InterPro" id="IPR015679">
    <property type="entry name" value="PLipase_D_fam"/>
</dbReference>
<comment type="cofactor">
    <cofactor evidence="2 11">
        <name>Ca(2+)</name>
        <dbReference type="ChEBI" id="CHEBI:29108"/>
    </cofactor>
</comment>
<evidence type="ECO:0000259" key="13">
    <source>
        <dbReference type="PROSITE" id="PS50035"/>
    </source>
</evidence>
<dbReference type="PROSITE" id="PS50035">
    <property type="entry name" value="PLD"/>
    <property type="match status" value="2"/>
</dbReference>
<keyword evidence="7 11" id="KW-0378">Hydrolase</keyword>
<keyword evidence="9 11" id="KW-0442">Lipid degradation</keyword>
<evidence type="ECO:0000256" key="9">
    <source>
        <dbReference type="ARBA" id="ARBA00022963"/>
    </source>
</evidence>
<evidence type="ECO:0000313" key="14">
    <source>
        <dbReference type="EMBL" id="KAK2994041.1"/>
    </source>
</evidence>
<organism evidence="14 15">
    <name type="scientific">Escallonia rubra</name>
    <dbReference type="NCBI Taxonomy" id="112253"/>
    <lineage>
        <taxon>Eukaryota</taxon>
        <taxon>Viridiplantae</taxon>
        <taxon>Streptophyta</taxon>
        <taxon>Embryophyta</taxon>
        <taxon>Tracheophyta</taxon>
        <taxon>Spermatophyta</taxon>
        <taxon>Magnoliopsida</taxon>
        <taxon>eudicotyledons</taxon>
        <taxon>Gunneridae</taxon>
        <taxon>Pentapetalae</taxon>
        <taxon>asterids</taxon>
        <taxon>campanulids</taxon>
        <taxon>Escalloniales</taxon>
        <taxon>Escalloniaceae</taxon>
        <taxon>Escallonia</taxon>
    </lineage>
</organism>
<dbReference type="GO" id="GO:0004630">
    <property type="term" value="F:phospholipase D activity"/>
    <property type="evidence" value="ECO:0007669"/>
    <property type="project" value="UniProtKB-EC"/>
</dbReference>
<dbReference type="SUPFAM" id="SSF49562">
    <property type="entry name" value="C2 domain (Calcium/lipid-binding domain, CaLB)"/>
    <property type="match status" value="1"/>
</dbReference>
<proteinExistence type="inferred from homology"/>
<comment type="caution">
    <text evidence="14">The sequence shown here is derived from an EMBL/GenBank/DDBJ whole genome shotgun (WGS) entry which is preliminary data.</text>
</comment>
<dbReference type="InterPro" id="IPR000008">
    <property type="entry name" value="C2_dom"/>
</dbReference>
<dbReference type="GO" id="GO:0005886">
    <property type="term" value="C:plasma membrane"/>
    <property type="evidence" value="ECO:0007669"/>
    <property type="project" value="TreeGrafter"/>
</dbReference>
<dbReference type="EMBL" id="JAVXUO010000248">
    <property type="protein sequence ID" value="KAK2994041.1"/>
    <property type="molecule type" value="Genomic_DNA"/>
</dbReference>
<dbReference type="PANTHER" id="PTHR18896:SF65">
    <property type="entry name" value="PHOSPHOLIPASE D BETA 1"/>
    <property type="match status" value="1"/>
</dbReference>
<dbReference type="Pfam" id="PF00614">
    <property type="entry name" value="PLDc"/>
    <property type="match status" value="1"/>
</dbReference>
<evidence type="ECO:0000256" key="2">
    <source>
        <dbReference type="ARBA" id="ARBA00001913"/>
    </source>
</evidence>
<dbReference type="InterPro" id="IPR011402">
    <property type="entry name" value="PLipase_D_pln"/>
</dbReference>
<keyword evidence="15" id="KW-1185">Reference proteome</keyword>
<dbReference type="InterPro" id="IPR035892">
    <property type="entry name" value="C2_domain_sf"/>
</dbReference>
<gene>
    <name evidence="14" type="ORF">RJ640_018798</name>
</gene>
<dbReference type="GO" id="GO:0005509">
    <property type="term" value="F:calcium ion binding"/>
    <property type="evidence" value="ECO:0007669"/>
    <property type="project" value="InterPro"/>
</dbReference>
<dbReference type="EC" id="3.1.4.4" evidence="4 11"/>
<evidence type="ECO:0000256" key="1">
    <source>
        <dbReference type="ARBA" id="ARBA00000798"/>
    </source>
</evidence>
<evidence type="ECO:0000256" key="3">
    <source>
        <dbReference type="ARBA" id="ARBA00010683"/>
    </source>
</evidence>
<accession>A0AA88S180</accession>
<dbReference type="InterPro" id="IPR001736">
    <property type="entry name" value="PLipase_D/transphosphatidylase"/>
</dbReference>
<dbReference type="GO" id="GO:0009395">
    <property type="term" value="P:phospholipid catabolic process"/>
    <property type="evidence" value="ECO:0007669"/>
    <property type="project" value="TreeGrafter"/>
</dbReference>
<evidence type="ECO:0000313" key="15">
    <source>
        <dbReference type="Proteomes" id="UP001187471"/>
    </source>
</evidence>
<dbReference type="Gene3D" id="2.60.40.150">
    <property type="entry name" value="C2 domain"/>
    <property type="match status" value="1"/>
</dbReference>
<keyword evidence="8 11" id="KW-0106">Calcium</keyword>
<comment type="similarity">
    <text evidence="3 11">Belongs to the phospholipase D family. C2-PLD subfamily.</text>
</comment>
<dbReference type="SUPFAM" id="SSF56024">
    <property type="entry name" value="Phospholipase D/nuclease"/>
    <property type="match status" value="2"/>
</dbReference>
<reference evidence="14" key="1">
    <citation type="submission" date="2022-12" db="EMBL/GenBank/DDBJ databases">
        <title>Draft genome assemblies for two species of Escallonia (Escalloniales).</title>
        <authorList>
            <person name="Chanderbali A."/>
            <person name="Dervinis C."/>
            <person name="Anghel I."/>
            <person name="Soltis D."/>
            <person name="Soltis P."/>
            <person name="Zapata F."/>
        </authorList>
    </citation>
    <scope>NUCLEOTIDE SEQUENCE</scope>
    <source>
        <strain evidence="14">UCBG92.1500</strain>
        <tissue evidence="14">Leaf</tissue>
    </source>
</reference>
<dbReference type="PROSITE" id="PS50004">
    <property type="entry name" value="C2"/>
    <property type="match status" value="1"/>
</dbReference>
<keyword evidence="5" id="KW-0479">Metal-binding</keyword>
<name>A0AA88S180_9ASTE</name>
<protein>
    <recommendedName>
        <fullName evidence="4 11">Phospholipase D</fullName>
        <ecNumber evidence="4 11">3.1.4.4</ecNumber>
    </recommendedName>
</protein>
<dbReference type="Gene3D" id="3.30.870.10">
    <property type="entry name" value="Endonuclease Chain A"/>
    <property type="match status" value="3"/>
</dbReference>
<sequence>MGERGQESSKQGFVRRLKDRVTDVASISSCTKLSQKKRTSDPYVTIVLSVATIGRTFVIKNCENPVWMQQFCIPVAHNAVKLYFFVKDSNVVHNRVIGTVEIPVKRILSGTKIEGTFEVLDESGNLCSPGAALTISVQYTPVDNVPLYNGGVGTSCDYHGVPGTYFPLRRGGKVTLYQDAHLDNDVRYVHGRCWADIFDDMNKAKHLIYIAWLSIYQKVRLVRDGSNATESILGEFLKTKSEEGVEVVLLVWDDFTSYTVGGHIHEGTMKTHDKETQKFFKGSSVQVILCRRHAETGPSHLKNKEAGFIYSHHQKTVIVDADAGDGKRKITAFLGGFDLAMGRYDTPKHPLFTTLQTEHKDDFHNPTFKKPSFGCPREPWHDLHCQIDGPAAYDVLTNFEERLPKASELHGLRKLKGKLRKVAPMKIKRPPEIIGMGDAPCLSQDDAEVWHSQIFRSIDSNSVKDFPDDPRDATTRKLACEKNLLVDRGIHTAYVTAIRAAQHYIYIENQYFIGSSYNWTSFAKLGANNLIPMEIALKIANKIRANERFSAYVVIPMWPEGVPTDVVTQRILFWQHNTMKMMYEVIYMALEEAGLEEIYEPQDYLVFFCLGNREAQDGDGTSIAVNSTATNTPEVDSHLGLFPILKLPLHMSCFLMLQQFVILVNPCWIGTQAKSRNSRRLMIYVHSKGMVVDDEYVILGSANINQRSLDGARDTEIAMGAYQPHHTWASKQSSPHGQIYGYRKSLWAEHIGDLEECFERPESLECVRRVRSLSELNWKQYAAEEVTQMKGHLLKYPVEVDREGNVNSLPGCETFPDVGGSIVGGLGKHLSVLQERGDNLTI</sequence>
<evidence type="ECO:0000256" key="11">
    <source>
        <dbReference type="PIRNR" id="PIRNR036470"/>
    </source>
</evidence>
<dbReference type="Proteomes" id="UP001187471">
    <property type="component" value="Unassembled WGS sequence"/>
</dbReference>
<evidence type="ECO:0000256" key="4">
    <source>
        <dbReference type="ARBA" id="ARBA00012027"/>
    </source>
</evidence>
<keyword evidence="10" id="KW-0443">Lipid metabolism</keyword>